<evidence type="ECO:0000259" key="4">
    <source>
        <dbReference type="PROSITE" id="PS50050"/>
    </source>
</evidence>
<feature type="compositionally biased region" description="Low complexity" evidence="2">
    <location>
        <begin position="107"/>
        <end position="119"/>
    </location>
</feature>
<dbReference type="GO" id="GO:0015026">
    <property type="term" value="F:coreceptor activity"/>
    <property type="evidence" value="ECO:0007669"/>
    <property type="project" value="TreeGrafter"/>
</dbReference>
<comment type="caution">
    <text evidence="5">The sequence shown here is derived from an EMBL/GenBank/DDBJ whole genome shotgun (WGS) entry which is preliminary data.</text>
</comment>
<dbReference type="EMBL" id="LSMT01000335">
    <property type="protein sequence ID" value="PFX19978.1"/>
    <property type="molecule type" value="Genomic_DNA"/>
</dbReference>
<feature type="transmembrane region" description="Helical" evidence="3">
    <location>
        <begin position="150"/>
        <end position="171"/>
    </location>
</feature>
<dbReference type="InterPro" id="IPR052302">
    <property type="entry name" value="Neurotrophin_rcpt-DD"/>
</dbReference>
<evidence type="ECO:0000256" key="2">
    <source>
        <dbReference type="SAM" id="MobiDB-lite"/>
    </source>
</evidence>
<dbReference type="InterPro" id="IPR001368">
    <property type="entry name" value="TNFR/NGFR_Cys_rich_reg"/>
</dbReference>
<feature type="disulfide bond" evidence="1">
    <location>
        <begin position="28"/>
        <end position="46"/>
    </location>
</feature>
<feature type="compositionally biased region" description="Polar residues" evidence="2">
    <location>
        <begin position="126"/>
        <end position="136"/>
    </location>
</feature>
<feature type="disulfide bond" evidence="1">
    <location>
        <begin position="25"/>
        <end position="38"/>
    </location>
</feature>
<organism evidence="5 6">
    <name type="scientific">Stylophora pistillata</name>
    <name type="common">Smooth cauliflower coral</name>
    <dbReference type="NCBI Taxonomy" id="50429"/>
    <lineage>
        <taxon>Eukaryota</taxon>
        <taxon>Metazoa</taxon>
        <taxon>Cnidaria</taxon>
        <taxon>Anthozoa</taxon>
        <taxon>Hexacorallia</taxon>
        <taxon>Scleractinia</taxon>
        <taxon>Astrocoeniina</taxon>
        <taxon>Pocilloporidae</taxon>
        <taxon>Stylophora</taxon>
    </lineage>
</organism>
<keyword evidence="6" id="KW-1185">Reference proteome</keyword>
<feature type="repeat" description="TNFR-Cys" evidence="1">
    <location>
        <begin position="6"/>
        <end position="46"/>
    </location>
</feature>
<dbReference type="PROSITE" id="PS50050">
    <property type="entry name" value="TNFR_NGFR_2"/>
    <property type="match status" value="1"/>
</dbReference>
<dbReference type="OrthoDB" id="5984146at2759"/>
<feature type="region of interest" description="Disordered" evidence="2">
    <location>
        <begin position="104"/>
        <end position="144"/>
    </location>
</feature>
<feature type="compositionally biased region" description="Polar residues" evidence="2">
    <location>
        <begin position="202"/>
        <end position="214"/>
    </location>
</feature>
<dbReference type="GO" id="GO:0048406">
    <property type="term" value="F:nerve growth factor binding"/>
    <property type="evidence" value="ECO:0007669"/>
    <property type="project" value="TreeGrafter"/>
</dbReference>
<reference evidence="6" key="1">
    <citation type="journal article" date="2017" name="bioRxiv">
        <title>Comparative analysis of the genomes of Stylophora pistillata and Acropora digitifera provides evidence for extensive differences between species of corals.</title>
        <authorList>
            <person name="Voolstra C.R."/>
            <person name="Li Y."/>
            <person name="Liew Y.J."/>
            <person name="Baumgarten S."/>
            <person name="Zoccola D."/>
            <person name="Flot J.-F."/>
            <person name="Tambutte S."/>
            <person name="Allemand D."/>
            <person name="Aranda M."/>
        </authorList>
    </citation>
    <scope>NUCLEOTIDE SEQUENCE [LARGE SCALE GENOMIC DNA]</scope>
</reference>
<feature type="disulfide bond" evidence="1">
    <location>
        <begin position="7"/>
        <end position="22"/>
    </location>
</feature>
<sequence>MVTCVPCTGGVSFSRYKDSSQCIPCASCSNGQVVDQICSPEQDIKCANNCSSKDRYYDEDMGDCLKCSRCCGRDDTDVVVNECQEKLGAGSNMVCSFDSSVNRCDDTTPQPTPSTSYVSPEHDGPYSTQKNDPSTQKSDHSTEAKPQDNLVVIVIRAVVITVVLVVCLYFFKKRLAKMLSWCNRAVENEDHHNSLVMKGKLTSQPKETAENSCRNAREKDKSNKLGKALTDSNEPLLHLEEGIVEDLEDAQTSEKKDSKLLSSLLECDSYQFLKKICECLDTAMAGRDYRDVCFHYGINRYEIASVLEKERDGPSRALIDRLATSHVQLTIADFVSVVRNVAKRGDVAKLLEEYDSQRE</sequence>
<keyword evidence="3" id="KW-1133">Transmembrane helix</keyword>
<evidence type="ECO:0000256" key="3">
    <source>
        <dbReference type="SAM" id="Phobius"/>
    </source>
</evidence>
<dbReference type="PROSITE" id="PS00652">
    <property type="entry name" value="TNFR_NGFR_1"/>
    <property type="match status" value="1"/>
</dbReference>
<evidence type="ECO:0000313" key="6">
    <source>
        <dbReference type="Proteomes" id="UP000225706"/>
    </source>
</evidence>
<dbReference type="GO" id="GO:0007266">
    <property type="term" value="P:Rho protein signal transduction"/>
    <property type="evidence" value="ECO:0007669"/>
    <property type="project" value="TreeGrafter"/>
</dbReference>
<evidence type="ECO:0000256" key="1">
    <source>
        <dbReference type="PROSITE-ProRule" id="PRU00206"/>
    </source>
</evidence>
<keyword evidence="3" id="KW-0812">Transmembrane</keyword>
<dbReference type="Proteomes" id="UP000225706">
    <property type="component" value="Unassembled WGS sequence"/>
</dbReference>
<feature type="domain" description="TNFR-Cys" evidence="4">
    <location>
        <begin position="6"/>
        <end position="46"/>
    </location>
</feature>
<dbReference type="AlphaFoldDB" id="A0A2B4RUJ1"/>
<dbReference type="GO" id="GO:0005035">
    <property type="term" value="F:death receptor activity"/>
    <property type="evidence" value="ECO:0007669"/>
    <property type="project" value="TreeGrafter"/>
</dbReference>
<dbReference type="GO" id="GO:0005886">
    <property type="term" value="C:plasma membrane"/>
    <property type="evidence" value="ECO:0007669"/>
    <property type="project" value="TreeGrafter"/>
</dbReference>
<keyword evidence="3" id="KW-0472">Membrane</keyword>
<feature type="region of interest" description="Disordered" evidence="2">
    <location>
        <begin position="202"/>
        <end position="223"/>
    </location>
</feature>
<gene>
    <name evidence="5" type="ORF">AWC38_SpisGene15588</name>
</gene>
<keyword evidence="1" id="KW-1015">Disulfide bond</keyword>
<dbReference type="GO" id="GO:0009986">
    <property type="term" value="C:cell surface"/>
    <property type="evidence" value="ECO:0007669"/>
    <property type="project" value="TreeGrafter"/>
</dbReference>
<name>A0A2B4RUJ1_STYPI</name>
<dbReference type="PANTHER" id="PTHR46605:SF2">
    <property type="entry name" value="TNFR-CYS DOMAIN-CONTAINING PROTEIN"/>
    <property type="match status" value="1"/>
</dbReference>
<evidence type="ECO:0000313" key="5">
    <source>
        <dbReference type="EMBL" id="PFX19978.1"/>
    </source>
</evidence>
<protein>
    <recommendedName>
        <fullName evidence="4">TNFR-Cys domain-containing protein</fullName>
    </recommendedName>
</protein>
<dbReference type="PANTHER" id="PTHR46605">
    <property type="entry name" value="TUMOR NECROSIS FACTOR RECEPTOR"/>
    <property type="match status" value="1"/>
</dbReference>
<proteinExistence type="predicted"/>
<accession>A0A2B4RUJ1</accession>
<dbReference type="SMART" id="SM00208">
    <property type="entry name" value="TNFR"/>
    <property type="match status" value="1"/>
</dbReference>
<dbReference type="Pfam" id="PF00020">
    <property type="entry name" value="TNFR_c6"/>
    <property type="match status" value="1"/>
</dbReference>
<dbReference type="Gene3D" id="2.10.50.10">
    <property type="entry name" value="Tumor Necrosis Factor Receptor, subunit A, domain 2"/>
    <property type="match status" value="1"/>
</dbReference>